<evidence type="ECO:0000259" key="1">
    <source>
        <dbReference type="Pfam" id="PF00144"/>
    </source>
</evidence>
<evidence type="ECO:0000313" key="3">
    <source>
        <dbReference type="Proteomes" id="UP000605568"/>
    </source>
</evidence>
<dbReference type="PANTHER" id="PTHR46825">
    <property type="entry name" value="D-ALANYL-D-ALANINE-CARBOXYPEPTIDASE/ENDOPEPTIDASE AMPH"/>
    <property type="match status" value="1"/>
</dbReference>
<comment type="caution">
    <text evidence="2">The sequence shown here is derived from an EMBL/GenBank/DDBJ whole genome shotgun (WGS) entry which is preliminary data.</text>
</comment>
<accession>A0ABQ3MPC4</accession>
<dbReference type="Gene3D" id="3.40.710.10">
    <property type="entry name" value="DD-peptidase/beta-lactamase superfamily"/>
    <property type="match status" value="1"/>
</dbReference>
<dbReference type="EMBL" id="BNAR01000013">
    <property type="protein sequence ID" value="GHH54327.1"/>
    <property type="molecule type" value="Genomic_DNA"/>
</dbReference>
<dbReference type="InterPro" id="IPR050491">
    <property type="entry name" value="AmpC-like"/>
</dbReference>
<keyword evidence="3" id="KW-1185">Reference proteome</keyword>
<organism evidence="2 3">
    <name type="scientific">Lentzea cavernae</name>
    <dbReference type="NCBI Taxonomy" id="2020703"/>
    <lineage>
        <taxon>Bacteria</taxon>
        <taxon>Bacillati</taxon>
        <taxon>Actinomycetota</taxon>
        <taxon>Actinomycetes</taxon>
        <taxon>Pseudonocardiales</taxon>
        <taxon>Pseudonocardiaceae</taxon>
        <taxon>Lentzea</taxon>
    </lineage>
</organism>
<reference evidence="3" key="1">
    <citation type="journal article" date="2019" name="Int. J. Syst. Evol. Microbiol.">
        <title>The Global Catalogue of Microorganisms (GCM) 10K type strain sequencing project: providing services to taxonomists for standard genome sequencing and annotation.</title>
        <authorList>
            <consortium name="The Broad Institute Genomics Platform"/>
            <consortium name="The Broad Institute Genome Sequencing Center for Infectious Disease"/>
            <person name="Wu L."/>
            <person name="Ma J."/>
        </authorList>
    </citation>
    <scope>NUCLEOTIDE SEQUENCE [LARGE SCALE GENOMIC DNA]</scope>
    <source>
        <strain evidence="3">CGMCC 4.7367</strain>
    </source>
</reference>
<gene>
    <name evidence="2" type="ORF">GCM10017774_69120</name>
</gene>
<dbReference type="PANTHER" id="PTHR46825:SF7">
    <property type="entry name" value="D-ALANYL-D-ALANINE CARBOXYPEPTIDASE"/>
    <property type="match status" value="1"/>
</dbReference>
<dbReference type="SUPFAM" id="SSF56601">
    <property type="entry name" value="beta-lactamase/transpeptidase-like"/>
    <property type="match status" value="1"/>
</dbReference>
<dbReference type="Pfam" id="PF00144">
    <property type="entry name" value="Beta-lactamase"/>
    <property type="match status" value="1"/>
</dbReference>
<dbReference type="InterPro" id="IPR001466">
    <property type="entry name" value="Beta-lactam-related"/>
</dbReference>
<dbReference type="Proteomes" id="UP000605568">
    <property type="component" value="Unassembled WGS sequence"/>
</dbReference>
<proteinExistence type="predicted"/>
<dbReference type="InterPro" id="IPR012338">
    <property type="entry name" value="Beta-lactam/transpept-like"/>
</dbReference>
<name>A0ABQ3MPC4_9PSEU</name>
<sequence>MKSLLIAAVVALSPLPPLQPELLQAAISDLENPAATSAQLRVSGEAGQWYGTAGVADQRTQCGIDPDDRFRIGSVTKVFVATVALQLVAENKIGLDTPVRHYLPALPETLGDVKVGQLLDHTSGIPYEVGFPDLSTPEKVLEHRYDRYAPDQRLKMIPAVEPMFTPGTKQEYRGINYVLTAMIIEKVSGHGYGHEVEKRITRPLGLT</sequence>
<feature type="domain" description="Beta-lactamase-related" evidence="1">
    <location>
        <begin position="36"/>
        <end position="207"/>
    </location>
</feature>
<protein>
    <recommendedName>
        <fullName evidence="1">Beta-lactamase-related domain-containing protein</fullName>
    </recommendedName>
</protein>
<evidence type="ECO:0000313" key="2">
    <source>
        <dbReference type="EMBL" id="GHH54327.1"/>
    </source>
</evidence>